<dbReference type="PROSITE" id="PS50837">
    <property type="entry name" value="NACHT"/>
    <property type="match status" value="1"/>
</dbReference>
<evidence type="ECO:0000313" key="9">
    <source>
        <dbReference type="EMBL" id="KAL1277578.1"/>
    </source>
</evidence>
<dbReference type="InterPro" id="IPR029495">
    <property type="entry name" value="NACHT-assoc"/>
</dbReference>
<dbReference type="PROSITE" id="PS51450">
    <property type="entry name" value="LRR"/>
    <property type="match status" value="1"/>
</dbReference>
<evidence type="ECO:0000256" key="5">
    <source>
        <dbReference type="ARBA" id="ARBA00022741"/>
    </source>
</evidence>
<dbReference type="Pfam" id="PF05729">
    <property type="entry name" value="NACHT"/>
    <property type="match status" value="1"/>
</dbReference>
<comment type="caution">
    <text evidence="9">The sequence shown here is derived from an EMBL/GenBank/DDBJ whole genome shotgun (WGS) entry which is preliminary data.</text>
</comment>
<dbReference type="EMBL" id="JAYMGO010000003">
    <property type="protein sequence ID" value="KAL1277578.1"/>
    <property type="molecule type" value="Genomic_DNA"/>
</dbReference>
<gene>
    <name evidence="9" type="ORF">QQF64_024251</name>
</gene>
<keyword evidence="6" id="KW-0067">ATP-binding</keyword>
<comment type="subcellular location">
    <subcellularLocation>
        <location evidence="1">Cytoplasm</location>
    </subcellularLocation>
</comment>
<evidence type="ECO:0000256" key="3">
    <source>
        <dbReference type="ARBA" id="ARBA00022614"/>
    </source>
</evidence>
<evidence type="ECO:0000259" key="8">
    <source>
        <dbReference type="PROSITE" id="PS50837"/>
    </source>
</evidence>
<dbReference type="Pfam" id="PF14484">
    <property type="entry name" value="FISNA"/>
    <property type="match status" value="1"/>
</dbReference>
<feature type="region of interest" description="Disordered" evidence="7">
    <location>
        <begin position="1107"/>
        <end position="1131"/>
    </location>
</feature>
<accession>A0ABR3NKS0</accession>
<evidence type="ECO:0000256" key="6">
    <source>
        <dbReference type="ARBA" id="ARBA00022840"/>
    </source>
</evidence>
<dbReference type="InterPro" id="IPR051261">
    <property type="entry name" value="NLR"/>
</dbReference>
<name>A0ABR3NKS0_9TELE</name>
<keyword evidence="5" id="KW-0547">Nucleotide-binding</keyword>
<feature type="region of interest" description="Disordered" evidence="7">
    <location>
        <begin position="1225"/>
        <end position="1286"/>
    </location>
</feature>
<keyword evidence="4" id="KW-0677">Repeat</keyword>
<protein>
    <recommendedName>
        <fullName evidence="8">NACHT domain-containing protein</fullName>
    </recommendedName>
</protein>
<sequence length="1364" mass="153468">MIPSNVFQVELQWSVRMLRKAPPIVMHFSTTVKQYQKKKVKVKVKSLTLDDWRSQDSKAENTFTCCGMKSSLIYQEKKLKSLDGSTAISVIINSRKRKRAASPVSSCVSMKSNNSIVLPPNLSDGHVVASESVDGRVDQIRYVSCQTFTSSYCQNHISHPDTEADLQLDSHHLVHDDLQRVKDQHKTSMKSTYESVFEGIKLQENQTLLNRIYTQLYIIEGESEGVNEEHEVLQIEKSYRTIQDTPINCNDIFNPLPEPGYEGKRREKKDKIKTVLTKGIAGIGKTVSVQKFILDWAEGKTNQDVDFMFVLPFREINLITDHQYSLHRLLLDFHPELQGLDFKIFDKCKVVFIFDGLDESRIPLLFSDSQKVSDLTGISSVGVLMSNLMKGDLLPSALIWITTRPAAANQIPPKYINRVTEIQGFNDPQKEEYFRKRISDEHQASRIISHIRRARSLHIMCHIPVFCWISATVLQNILKQSLRAEIPQTLTEMYISFLLIQTNMRNHKYEERDPEKLLPSNREVIVKLAKLAFNQLMKGNVMFYEEDLRESGIDITDASVYSGICTEIFREESVICHRKIYSFVHLSFQEFFAALYVFYCYLHYNSEALKMFLTAKSRTQCENVPLDVLLKGAMNKALNSKNGHLDLFLRFLHGISLESNQRLLQDVLIHTENNPEGIRKIIHNLKRGQKNNVSPDRWINLSHCLIEMKDNSVAEEMHAFLKSETKEKSLSLAQCSTLANIILMSEEVLDEFDLKKFTTKSKDGRLRLLPAVRNCRIALLTDCNLTDRHCEIVASVLQSSNSLRELDLSNNYLQNSGVELLCTGLKSPNCQLNILRLSICNLSDQCCEILASTLQSSDSSLKELDLSNNDLQGSRVELLCAGLKSKNCQLNRLSLAICGLTDQCCKTVASVLQSANSLRELDLSKNDLQDSGVKLLSDGLKSPNCQLNILRLSQCLVTEEGCAALASALSSNPSHLRELDLSYNHPGESGVKLLNHLEKLNVDHGGEFMITSGLHKYACDLTLDPNTADKQLILSEDNRKVQKLEAVGYKPILFLGKKEKKDSNKWVADIITHLQPTPDTKMFLEKMRRAFEFILIKSQQLDSNFPIAEQPGSIGVEQPEQPGSSSVEQPESISVELTENIGLEQPESISVELPEQPGSSSVELTENIGLEQPESISPESISVELPEQPESISVEQPESLIKDSETVFILDLVSLSPQSLTSLSAPSSSTFTSVLPPHTSSCLSSSLQKRKKRTKTSTSSLPHSANSVPPPPCSQPAASSISESLNQEGPVVKKRIKGCRKCSRQKVFLFEKITGERTSEGKKELKVHWLPCTVCGRTWDDTWEPASEFQHFVPESPYPSQLSA</sequence>
<dbReference type="InterPro" id="IPR006574">
    <property type="entry name" value="PRY"/>
</dbReference>
<dbReference type="CDD" id="cd00116">
    <property type="entry name" value="LRR_RI"/>
    <property type="match status" value="1"/>
</dbReference>
<dbReference type="SUPFAM" id="SSF52540">
    <property type="entry name" value="P-loop containing nucleoside triphosphate hydrolases"/>
    <property type="match status" value="1"/>
</dbReference>
<dbReference type="InterPro" id="IPR041267">
    <property type="entry name" value="NLRP_HD2"/>
</dbReference>
<evidence type="ECO:0000256" key="2">
    <source>
        <dbReference type="ARBA" id="ARBA00022490"/>
    </source>
</evidence>
<organism evidence="9 10">
    <name type="scientific">Cirrhinus molitorella</name>
    <name type="common">mud carp</name>
    <dbReference type="NCBI Taxonomy" id="172907"/>
    <lineage>
        <taxon>Eukaryota</taxon>
        <taxon>Metazoa</taxon>
        <taxon>Chordata</taxon>
        <taxon>Craniata</taxon>
        <taxon>Vertebrata</taxon>
        <taxon>Euteleostomi</taxon>
        <taxon>Actinopterygii</taxon>
        <taxon>Neopterygii</taxon>
        <taxon>Teleostei</taxon>
        <taxon>Ostariophysi</taxon>
        <taxon>Cypriniformes</taxon>
        <taxon>Cyprinidae</taxon>
        <taxon>Labeoninae</taxon>
        <taxon>Labeonini</taxon>
        <taxon>Cirrhinus</taxon>
    </lineage>
</organism>
<dbReference type="Proteomes" id="UP001558613">
    <property type="component" value="Unassembled WGS sequence"/>
</dbReference>
<keyword evidence="2" id="KW-0963">Cytoplasm</keyword>
<dbReference type="InterPro" id="IPR032675">
    <property type="entry name" value="LRR_dom_sf"/>
</dbReference>
<dbReference type="Pfam" id="PF17776">
    <property type="entry name" value="NLRC4_HD2"/>
    <property type="match status" value="1"/>
</dbReference>
<dbReference type="Gene3D" id="2.60.120.920">
    <property type="match status" value="1"/>
</dbReference>
<evidence type="ECO:0000256" key="4">
    <source>
        <dbReference type="ARBA" id="ARBA00022737"/>
    </source>
</evidence>
<dbReference type="InterPro" id="IPR001611">
    <property type="entry name" value="Leu-rich_rpt"/>
</dbReference>
<dbReference type="CDD" id="cd00024">
    <property type="entry name" value="CD_CSD"/>
    <property type="match status" value="1"/>
</dbReference>
<feature type="compositionally biased region" description="Low complexity" evidence="7">
    <location>
        <begin position="1225"/>
        <end position="1247"/>
    </location>
</feature>
<dbReference type="InterPro" id="IPR043136">
    <property type="entry name" value="B30.2/SPRY_sf"/>
</dbReference>
<feature type="compositionally biased region" description="Low complexity" evidence="7">
    <location>
        <begin position="1256"/>
        <end position="1267"/>
    </location>
</feature>
<dbReference type="Pfam" id="PF17779">
    <property type="entry name" value="WHD_NOD2"/>
    <property type="match status" value="1"/>
</dbReference>
<feature type="region of interest" description="Disordered" evidence="7">
    <location>
        <begin position="1170"/>
        <end position="1197"/>
    </location>
</feature>
<feature type="compositionally biased region" description="Low complexity" evidence="7">
    <location>
        <begin position="1170"/>
        <end position="1186"/>
    </location>
</feature>
<dbReference type="Gene3D" id="3.80.10.10">
    <property type="entry name" value="Ribonuclease Inhibitor"/>
    <property type="match status" value="1"/>
</dbReference>
<keyword evidence="10" id="KW-1185">Reference proteome</keyword>
<keyword evidence="3" id="KW-0433">Leucine-rich repeat</keyword>
<proteinExistence type="predicted"/>
<evidence type="ECO:0000256" key="1">
    <source>
        <dbReference type="ARBA" id="ARBA00004496"/>
    </source>
</evidence>
<feature type="domain" description="NACHT" evidence="8">
    <location>
        <begin position="273"/>
        <end position="407"/>
    </location>
</feature>
<dbReference type="SMART" id="SM00368">
    <property type="entry name" value="LRR_RI"/>
    <property type="match status" value="7"/>
</dbReference>
<evidence type="ECO:0000256" key="7">
    <source>
        <dbReference type="SAM" id="MobiDB-lite"/>
    </source>
</evidence>
<dbReference type="InterPro" id="IPR041075">
    <property type="entry name" value="NOD1/2_WH"/>
</dbReference>
<dbReference type="SUPFAM" id="SSF52047">
    <property type="entry name" value="RNI-like"/>
    <property type="match status" value="1"/>
</dbReference>
<dbReference type="InterPro" id="IPR027417">
    <property type="entry name" value="P-loop_NTPase"/>
</dbReference>
<dbReference type="Pfam" id="PF13516">
    <property type="entry name" value="LRR_6"/>
    <property type="match status" value="4"/>
</dbReference>
<dbReference type="InterPro" id="IPR013320">
    <property type="entry name" value="ConA-like_dom_sf"/>
</dbReference>
<reference evidence="9 10" key="1">
    <citation type="submission" date="2023-09" db="EMBL/GenBank/DDBJ databases">
        <authorList>
            <person name="Wang M."/>
        </authorList>
    </citation>
    <scope>NUCLEOTIDE SEQUENCE [LARGE SCALE GENOMIC DNA]</scope>
    <source>
        <strain evidence="9">GT-2023</strain>
        <tissue evidence="9">Liver</tissue>
    </source>
</reference>
<dbReference type="Pfam" id="PF13765">
    <property type="entry name" value="PRY"/>
    <property type="match status" value="1"/>
</dbReference>
<dbReference type="PANTHER" id="PTHR24106">
    <property type="entry name" value="NACHT, LRR AND CARD DOMAINS-CONTAINING"/>
    <property type="match status" value="1"/>
</dbReference>
<dbReference type="Gene3D" id="3.40.50.300">
    <property type="entry name" value="P-loop containing nucleotide triphosphate hydrolases"/>
    <property type="match status" value="1"/>
</dbReference>
<feature type="compositionally biased region" description="Polar residues" evidence="7">
    <location>
        <begin position="1121"/>
        <end position="1131"/>
    </location>
</feature>
<evidence type="ECO:0000313" key="10">
    <source>
        <dbReference type="Proteomes" id="UP001558613"/>
    </source>
</evidence>
<dbReference type="SMART" id="SM01288">
    <property type="entry name" value="FISNA"/>
    <property type="match status" value="1"/>
</dbReference>
<dbReference type="InterPro" id="IPR007111">
    <property type="entry name" value="NACHT_NTPase"/>
</dbReference>
<dbReference type="SUPFAM" id="SSF49899">
    <property type="entry name" value="Concanavalin A-like lectins/glucanases"/>
    <property type="match status" value="1"/>
</dbReference>